<dbReference type="AlphaFoldDB" id="A0A172WG28"/>
<sequence length="98" mass="11037">MESTANAVGAKAVIYRTVTLRSDGWIEFDWLCSGSGTWFHFYVDGKLKKICTKDGEWHHAKVSLTAGTHEIKWIHEVGGMMAYNEKALLDNVVVYEEG</sequence>
<gene>
    <name evidence="1" type="ORF">A7C91_03860</name>
</gene>
<dbReference type="GeneID" id="28495300"/>
<name>A0A172WG28_9EURY</name>
<organism evidence="1 2">
    <name type="scientific">Thermococcus piezophilus</name>
    <dbReference type="NCBI Taxonomy" id="1712654"/>
    <lineage>
        <taxon>Archaea</taxon>
        <taxon>Methanobacteriati</taxon>
        <taxon>Methanobacteriota</taxon>
        <taxon>Thermococci</taxon>
        <taxon>Thermococcales</taxon>
        <taxon>Thermococcaceae</taxon>
        <taxon>Thermococcus</taxon>
    </lineage>
</organism>
<proteinExistence type="predicted"/>
<accession>A0A172WG28</accession>
<evidence type="ECO:0000313" key="2">
    <source>
        <dbReference type="Proteomes" id="UP000076969"/>
    </source>
</evidence>
<dbReference type="RefSeq" id="WP_068665066.1">
    <property type="nucleotide sequence ID" value="NZ_CP015520.1"/>
</dbReference>
<dbReference type="KEGG" id="tpie:A7C91_03860"/>
<dbReference type="Proteomes" id="UP000076969">
    <property type="component" value="Chromosome"/>
</dbReference>
<evidence type="ECO:0000313" key="1">
    <source>
        <dbReference type="EMBL" id="ANF22402.1"/>
    </source>
</evidence>
<protein>
    <submittedName>
        <fullName evidence="1">Uncharacterized protein</fullName>
    </submittedName>
</protein>
<reference evidence="2" key="1">
    <citation type="journal article" date="2016" name="Syst. Appl. Microbiol.">
        <title>Thermococcus piezophilus sp. nov., a novel hyperthermophilic and piezophilic archaeon with a broad pressure range for growth, isolated from a deepest hydrothermal vent at the Mid-Cayman Rise.</title>
        <authorList>
            <person name="Dalmasso C."/>
            <person name="Oger P."/>
            <person name="Selva G."/>
            <person name="Courtine D."/>
            <person name="L'Haridon S."/>
            <person name="Garlaschelli A."/>
            <person name="Roussel E."/>
            <person name="Miyazaki J."/>
            <person name="Reveillaud J."/>
            <person name="Jebbar M."/>
            <person name="Takai K."/>
            <person name="Maignien L."/>
            <person name="Alain K."/>
        </authorList>
    </citation>
    <scope>NUCLEOTIDE SEQUENCE [LARGE SCALE GENOMIC DNA]</scope>
    <source>
        <strain evidence="2">CDGS</strain>
    </source>
</reference>
<dbReference type="EMBL" id="CP015520">
    <property type="protein sequence ID" value="ANF22402.1"/>
    <property type="molecule type" value="Genomic_DNA"/>
</dbReference>
<keyword evidence="2" id="KW-1185">Reference proteome</keyword>